<dbReference type="GO" id="GO:0097730">
    <property type="term" value="C:non-motile cilium"/>
    <property type="evidence" value="ECO:0007669"/>
    <property type="project" value="InterPro"/>
</dbReference>
<feature type="compositionally biased region" description="Low complexity" evidence="1">
    <location>
        <begin position="264"/>
        <end position="280"/>
    </location>
</feature>
<organism evidence="2 3">
    <name type="scientific">Trypanosoma rangeli</name>
    <dbReference type="NCBI Taxonomy" id="5698"/>
    <lineage>
        <taxon>Eukaryota</taxon>
        <taxon>Discoba</taxon>
        <taxon>Euglenozoa</taxon>
        <taxon>Kinetoplastea</taxon>
        <taxon>Metakinetoplastina</taxon>
        <taxon>Trypanosomatida</taxon>
        <taxon>Trypanosomatidae</taxon>
        <taxon>Trypanosoma</taxon>
        <taxon>Herpetosoma</taxon>
    </lineage>
</organism>
<dbReference type="GO" id="GO:0090090">
    <property type="term" value="P:negative regulation of canonical Wnt signaling pathway"/>
    <property type="evidence" value="ECO:0007669"/>
    <property type="project" value="InterPro"/>
</dbReference>
<feature type="region of interest" description="Disordered" evidence="1">
    <location>
        <begin position="261"/>
        <end position="280"/>
    </location>
</feature>
<accession>A0A422P4L4</accession>
<reference evidence="2 3" key="1">
    <citation type="journal article" date="2018" name="BMC Genomics">
        <title>Genomic comparison of Trypanosoma conorhini and Trypanosoma rangeli to Trypanosoma cruzi strains of high and low virulence.</title>
        <authorList>
            <person name="Bradwell K.R."/>
            <person name="Koparde V.N."/>
            <person name="Matveyev A.V."/>
            <person name="Serrano M.G."/>
            <person name="Alves J.M."/>
            <person name="Parikh H."/>
            <person name="Huang B."/>
            <person name="Lee V."/>
            <person name="Espinosa-Alvarez O."/>
            <person name="Ortiz P.A."/>
            <person name="Costa-Martins A.G."/>
            <person name="Teixeira M.M."/>
            <person name="Buck G.A."/>
        </authorList>
    </citation>
    <scope>NUCLEOTIDE SEQUENCE [LARGE SCALE GENOMIC DNA]</scope>
    <source>
        <strain evidence="2 3">AM80</strain>
    </source>
</reference>
<dbReference type="VEuPathDB" id="TriTrypDB:TRSC58_04637"/>
<gene>
    <name evidence="2" type="ORF">TraAM80_00206</name>
</gene>
<dbReference type="OrthoDB" id="271255at2759"/>
<dbReference type="OMA" id="WIFINNS"/>
<evidence type="ECO:0000313" key="2">
    <source>
        <dbReference type="EMBL" id="RNF12662.1"/>
    </source>
</evidence>
<protein>
    <submittedName>
        <fullName evidence="2">Putative dynein heavy chain</fullName>
    </submittedName>
</protein>
<evidence type="ECO:0000313" key="3">
    <source>
        <dbReference type="Proteomes" id="UP000283634"/>
    </source>
</evidence>
<feature type="compositionally biased region" description="Polar residues" evidence="1">
    <location>
        <begin position="479"/>
        <end position="490"/>
    </location>
</feature>
<dbReference type="Proteomes" id="UP000283634">
    <property type="component" value="Unassembled WGS sequence"/>
</dbReference>
<proteinExistence type="predicted"/>
<feature type="compositionally biased region" description="Low complexity" evidence="1">
    <location>
        <begin position="840"/>
        <end position="852"/>
    </location>
</feature>
<dbReference type="PANTHER" id="PTHR31043:SF3">
    <property type="entry name" value="NEPHROCYSTIN-4"/>
    <property type="match status" value="1"/>
</dbReference>
<dbReference type="PANTHER" id="PTHR31043">
    <property type="entry name" value="NEPHROCYSTIN-4"/>
    <property type="match status" value="1"/>
</dbReference>
<sequence length="1347" mass="149369">MGRSRSAEQTARVLLSSAIRHDTWECRASSEAVAGTLLTLRLLWEEWPMVPASNDVIALHMTFYDKVACSFVGATYAVTRSAMAEPLLFRSRAEDMVLAVEVVARDARHDAPVGGRRVLLWGYVPLTEVCASHTLELRPGSAQLLRLNATSWPCVNAADRAVSLKYTCTSVRDVVLTQLMSRLVPPGIIVTQSFTENTPQAVAKSFRCVVRNVQLHPTLENTEWRDKTAEWRVAAVAHNGYQQLGQGAEIPLVFDDDLAPSPPNSNSITTTSSRSVTASKSSYTSTSTSTYVSLEETTRLSSCLVHSVTPLEIDGLPVHSTTSLVFAIRRRRADEKRFEVLGFGVFPLCVMPMKDRDIHVENLPTLQGPFSCRDPRMLMLESSSPYGKLPLTITLTVEYHDTLVVDQLPALLPTSQPVGEEVKQPADREGGRKELLAEAHDIMQSFPPPIGALVKSMGIISTEEPGAAAAQPAGLEGTTKGSTSQASPSVELTYPSRDAFAADKRLTEDRASVDVFKMLCEIMEELRRLREMQESAMRHGSTRKASVVPADEVGRRLDDAAGIEVVDLSPMSVAISWETRCRLEEGLQPILHPLRGTRLEDQVLSCGQDMMTSLDGIRFEGLTMDAAMDVPEDVCFIFSFGSLPLQTIGPARTTCIEKTPQLRTFKLYEGAQRGGMVWCEPLEAAEDPFMQKYRQSTDATLYIHVYNALTMFYVGSVAMQLAHFRRPYNAEHACIPMDIPLYRDLSLTEKNIPSKVFPIVRNVGQMHVTLFCVAAKGGFTAQSQNKIVEPSRGPRVIVAKKLPHASLIEQNFMEGSKEDAGVEASAETGAAHAPNAVRRASQASSMPPSSASLQGQQQQIAYAASDANGATSDLHWRRAQHVKQVYGNGTTLPGVPQEHRSREGDLEFRLRYLDKQRDEMKSRKIAEALVERLTVHHYVCVTSYRPELTRTPFQNPFSSAMQFAVEVDTAAQGALGTVTAPSFYLGPRERTEVVLAVRLNATGDTRGGEPKHLRARLFSGGREVVCIVDIHATVGPPVVDRRFEIYGPAGTEVSKKLFSRLFSSAMFPITSDRARLLVRMRDLCARISINSETTTAEANAVLDPITQTYITAWEEVTVHTTIPHDENVLRTEYLVLYKDAAMSEVIETWELCFFACQAVTSRELLFGQTTTVSLPAAGVEALYCNHPHVKVERREGAYLLHLRPPEVGTQQLLLHALTNHHLAKTLLTVPTVYPTPTYTQTLEFGLADTTAPIFRRLQFVHRGVREEVFTVHQNYKYQLRITPKQFALAPGDTQFIALQLDMLSLPEGQMEGRWPMWIFINNADDKTIESYLLHVVLRAHRVVHDMA</sequence>
<evidence type="ECO:0000256" key="1">
    <source>
        <dbReference type="SAM" id="MobiDB-lite"/>
    </source>
</evidence>
<dbReference type="GO" id="GO:0005856">
    <property type="term" value="C:cytoskeleton"/>
    <property type="evidence" value="ECO:0007669"/>
    <property type="project" value="InterPro"/>
</dbReference>
<dbReference type="RefSeq" id="XP_029242892.1">
    <property type="nucleotide sequence ID" value="XM_029377296.1"/>
</dbReference>
<feature type="compositionally biased region" description="Low complexity" evidence="1">
    <location>
        <begin position="465"/>
        <end position="477"/>
    </location>
</feature>
<dbReference type="GeneID" id="40324139"/>
<comment type="caution">
    <text evidence="2">The sequence shown here is derived from an EMBL/GenBank/DDBJ whole genome shotgun (WGS) entry which is preliminary data.</text>
</comment>
<keyword evidence="3" id="KW-1185">Reference proteome</keyword>
<feature type="region of interest" description="Disordered" evidence="1">
    <location>
        <begin position="818"/>
        <end position="860"/>
    </location>
</feature>
<feature type="region of interest" description="Disordered" evidence="1">
    <location>
        <begin position="465"/>
        <end position="491"/>
    </location>
</feature>
<dbReference type="InterPro" id="IPR029775">
    <property type="entry name" value="NPHP4"/>
</dbReference>
<name>A0A422P4L4_TRYRA</name>
<dbReference type="EMBL" id="MKGL01000003">
    <property type="protein sequence ID" value="RNF12662.1"/>
    <property type="molecule type" value="Genomic_DNA"/>
</dbReference>